<comment type="caution">
    <text evidence="1">The sequence shown here is derived from an EMBL/GenBank/DDBJ whole genome shotgun (WGS) entry which is preliminary data.</text>
</comment>
<reference evidence="1" key="1">
    <citation type="submission" date="2022-06" db="EMBL/GenBank/DDBJ databases">
        <title>Phylogenomic reconstructions and comparative analyses of Kickxellomycotina fungi.</title>
        <authorList>
            <person name="Reynolds N.K."/>
            <person name="Stajich J.E."/>
            <person name="Barry K."/>
            <person name="Grigoriev I.V."/>
            <person name="Crous P."/>
            <person name="Smith M.E."/>
        </authorList>
    </citation>
    <scope>NUCLEOTIDE SEQUENCE</scope>
    <source>
        <strain evidence="1">RSA 2271</strain>
    </source>
</reference>
<keyword evidence="2" id="KW-1185">Reference proteome</keyword>
<evidence type="ECO:0000313" key="2">
    <source>
        <dbReference type="Proteomes" id="UP001145114"/>
    </source>
</evidence>
<sequence length="196" mass="22655">DSFEVIADEPKGSPKQAKGFEFINDDLKIKALQKRAQKIMKEIAKCRNMPKIYFSSRTHRQVAQLVKELKKNTPYRPRMSVLGSKSQYCILPEVVNSNSIDDACLKCREDESCEAYKRIAGLIKSPKFNRGGEFEVWDIEDMVREGKRVHACPYFASRDFAERAELVFCPYNYVIDPMIRKALEIHLKDSIVIIDE</sequence>
<accession>A0ACC1HN78</accession>
<feature type="non-terminal residue" evidence="1">
    <location>
        <position position="196"/>
    </location>
</feature>
<dbReference type="EMBL" id="JAMZIH010003789">
    <property type="protein sequence ID" value="KAJ1676613.1"/>
    <property type="molecule type" value="Genomic_DNA"/>
</dbReference>
<gene>
    <name evidence="1" type="ORF">EV182_007837</name>
</gene>
<dbReference type="Proteomes" id="UP001145114">
    <property type="component" value="Unassembled WGS sequence"/>
</dbReference>
<name>A0ACC1HN78_9FUNG</name>
<feature type="non-terminal residue" evidence="1">
    <location>
        <position position="1"/>
    </location>
</feature>
<proteinExistence type="predicted"/>
<protein>
    <submittedName>
        <fullName evidence="1">Uncharacterized protein</fullName>
    </submittedName>
</protein>
<organism evidence="1 2">
    <name type="scientific">Spiromyces aspiralis</name>
    <dbReference type="NCBI Taxonomy" id="68401"/>
    <lineage>
        <taxon>Eukaryota</taxon>
        <taxon>Fungi</taxon>
        <taxon>Fungi incertae sedis</taxon>
        <taxon>Zoopagomycota</taxon>
        <taxon>Kickxellomycotina</taxon>
        <taxon>Kickxellomycetes</taxon>
        <taxon>Kickxellales</taxon>
        <taxon>Kickxellaceae</taxon>
        <taxon>Spiromyces</taxon>
    </lineage>
</organism>
<evidence type="ECO:0000313" key="1">
    <source>
        <dbReference type="EMBL" id="KAJ1676613.1"/>
    </source>
</evidence>